<dbReference type="InterPro" id="IPR006694">
    <property type="entry name" value="Fatty_acid_hydroxylase"/>
</dbReference>
<keyword evidence="6" id="KW-0472">Membrane</keyword>
<accession>A0A2A6B6C9</accession>
<organism evidence="8 9">
    <name type="scientific">Pristionchus pacificus</name>
    <name type="common">Parasitic nematode worm</name>
    <dbReference type="NCBI Taxonomy" id="54126"/>
    <lineage>
        <taxon>Eukaryota</taxon>
        <taxon>Metazoa</taxon>
        <taxon>Ecdysozoa</taxon>
        <taxon>Nematoda</taxon>
        <taxon>Chromadorea</taxon>
        <taxon>Rhabditida</taxon>
        <taxon>Rhabditina</taxon>
        <taxon>Diplogasteromorpha</taxon>
        <taxon>Diplogasteroidea</taxon>
        <taxon>Neodiplogasteridae</taxon>
        <taxon>Pristionchus</taxon>
    </lineage>
</organism>
<dbReference type="InterPro" id="IPR051689">
    <property type="entry name" value="Sterol_desaturase/TMEM195"/>
</dbReference>
<keyword evidence="9" id="KW-1185">Reference proteome</keyword>
<dbReference type="GO" id="GO:0005506">
    <property type="term" value="F:iron ion binding"/>
    <property type="evidence" value="ECO:0007669"/>
    <property type="project" value="InterPro"/>
</dbReference>
<evidence type="ECO:0000256" key="3">
    <source>
        <dbReference type="ARBA" id="ARBA00022989"/>
    </source>
</evidence>
<dbReference type="GO" id="GO:0005783">
    <property type="term" value="C:endoplasmic reticulum"/>
    <property type="evidence" value="ECO:0000318"/>
    <property type="project" value="GO_Central"/>
</dbReference>
<dbReference type="Proteomes" id="UP000005239">
    <property type="component" value="Unassembled WGS sequence"/>
</dbReference>
<dbReference type="AlphaFoldDB" id="A0A2A6B6C9"/>
<name>A0A2A6B6C9_PRIPA</name>
<evidence type="ECO:0000256" key="5">
    <source>
        <dbReference type="ARBA" id="ARBA00023098"/>
    </source>
</evidence>
<dbReference type="GO" id="GO:0016020">
    <property type="term" value="C:membrane"/>
    <property type="evidence" value="ECO:0007669"/>
    <property type="project" value="GOC"/>
</dbReference>
<dbReference type="PANTHER" id="PTHR21624">
    <property type="entry name" value="STEROL DESATURASE-RELATED PROTEIN"/>
    <property type="match status" value="1"/>
</dbReference>
<reference evidence="9" key="1">
    <citation type="journal article" date="2008" name="Nat. Genet.">
        <title>The Pristionchus pacificus genome provides a unique perspective on nematode lifestyle and parasitism.</title>
        <authorList>
            <person name="Dieterich C."/>
            <person name="Clifton S.W."/>
            <person name="Schuster L.N."/>
            <person name="Chinwalla A."/>
            <person name="Delehaunty K."/>
            <person name="Dinkelacker I."/>
            <person name="Fulton L."/>
            <person name="Fulton R."/>
            <person name="Godfrey J."/>
            <person name="Minx P."/>
            <person name="Mitreva M."/>
            <person name="Roeseler W."/>
            <person name="Tian H."/>
            <person name="Witte H."/>
            <person name="Yang S.P."/>
            <person name="Wilson R.K."/>
            <person name="Sommer R.J."/>
        </authorList>
    </citation>
    <scope>NUCLEOTIDE SEQUENCE [LARGE SCALE GENOMIC DNA]</scope>
    <source>
        <strain evidence="9">PS312</strain>
    </source>
</reference>
<protein>
    <submittedName>
        <fullName evidence="8">Fatty acid hydroxylase domain-containing protein</fullName>
    </submittedName>
</protein>
<keyword evidence="3" id="KW-1133">Transmembrane helix</keyword>
<dbReference type="Pfam" id="PF04116">
    <property type="entry name" value="FA_hydroxylase"/>
    <property type="match status" value="1"/>
</dbReference>
<feature type="domain" description="Fatty acid hydroxylase" evidence="7">
    <location>
        <begin position="111"/>
        <end position="266"/>
    </location>
</feature>
<dbReference type="GO" id="GO:0006643">
    <property type="term" value="P:membrane lipid metabolic process"/>
    <property type="evidence" value="ECO:0000318"/>
    <property type="project" value="GO_Central"/>
</dbReference>
<dbReference type="InterPro" id="IPR004245">
    <property type="entry name" value="DUF229"/>
</dbReference>
<dbReference type="PANTHER" id="PTHR21624:SF1">
    <property type="entry name" value="ALKYLGLYCEROL MONOOXYGENASE"/>
    <property type="match status" value="1"/>
</dbReference>
<accession>A0A8R1U690</accession>
<proteinExistence type="predicted"/>
<evidence type="ECO:0000313" key="9">
    <source>
        <dbReference type="Proteomes" id="UP000005239"/>
    </source>
</evidence>
<evidence type="ECO:0000313" key="8">
    <source>
        <dbReference type="EnsemblMetazoa" id="PPA07659.1"/>
    </source>
</evidence>
<dbReference type="OrthoDB" id="6354873at2759"/>
<evidence type="ECO:0000256" key="2">
    <source>
        <dbReference type="ARBA" id="ARBA00022692"/>
    </source>
</evidence>
<evidence type="ECO:0000259" key="7">
    <source>
        <dbReference type="Pfam" id="PF04116"/>
    </source>
</evidence>
<sequence length="1034" mass="118366">MSGILSTFRNVTDARYLFYMVAPWEFSNFEKPEDVPPYLEAGAPWMMLLILAEMFIDIERYQLNDTVTSICAGLCSMTVKFGGKFLSAALFPIVWQHINIVNMEPGFLAFIINFLAQDLAYYLGHRCIHGKQYQQQQQQQTMRITAIITTILSEAGWFWGFHSMHHSSERYNFSTAIRQGALQDFAMVFFDLGLAVFVSPTSFIAHKSLNILYQFWIHTELVPPLGPLEYVLNTPSAHRVHHGRNPYCIDRNYAATLIIWDRMFGTYAAERPEEPVVYGLVTPVNSFNQLHLQFNEFIYYLFKKPFLKNEDGTDMFPGWTTKLRIMFAPPGEYPGTATKRFFLWHVNVDNEEGIPPIDYSNVTPYHKELHVLSKAYIILNSTALLVIAFSTILSSSSPMKNLDYANTLYILAFMLTTIQSFGYYFDHHYPFNLHFDFARLTMTAITSYLFPHLIQASNVSSSRRSFRPASNPLGLSSYSLRLYSCSSKYCFVLVATIVCALYFVYYRASVADSISYELSASFDRVDGEFNLDDGYIKCEVEVPLTILNDEGRIVINQASNATEKQIRSCYARPLHDSSSWTWLKAIAVFFSRNQKLFWYTLKDAGKIEDAFIEVDCLGYNNVHGRVRKREEIRKRTNDTPDVFVIHVRSLTSNLFAPQTTRFLEEAMGAVHFHNYQSLGNDYADFGAMLAGGLASPLSRDRVGSKEVPPNLPRNSDDDPCFVARTTSFLPRLFQQQGYATLIADENRVHEEGFERGCGWEPMNLYTPIVHRFSPYSGCKFANYVLEYFRKFVEVHDDEQFLHLLHSGCTWGRQSFACSDTQAELVDQCARAEETWGSSLSHTLAMANLRSNQHALTTPFDVYATMRVIAGLPNTQSGSSLIEKLPSAVRDCLRLPIPLQHCPCPVARRNYTDIATQFEAAETALEPLSSLLKRYGCKQWDVERVYGIRRLEMLPLVEIYVAVRPLERNGFTHKYDRLDFPVFKLVAEETQTASSLVFTGLPELTVALKPMDYHLSPCMKGHWLRPFCYCESWKM</sequence>
<comment type="subcellular location">
    <subcellularLocation>
        <location evidence="1">Endomembrane system</location>
        <topology evidence="1">Multi-pass membrane protein</topology>
    </subcellularLocation>
</comment>
<keyword evidence="4" id="KW-0560">Oxidoreductase</keyword>
<dbReference type="GO" id="GO:0008610">
    <property type="term" value="P:lipid biosynthetic process"/>
    <property type="evidence" value="ECO:0007669"/>
    <property type="project" value="InterPro"/>
</dbReference>
<evidence type="ECO:0000256" key="1">
    <source>
        <dbReference type="ARBA" id="ARBA00004127"/>
    </source>
</evidence>
<dbReference type="EnsemblMetazoa" id="PPA07659.1">
    <property type="protein sequence ID" value="PPA07659.1"/>
    <property type="gene ID" value="WBGene00097213"/>
</dbReference>
<evidence type="ECO:0000256" key="6">
    <source>
        <dbReference type="ARBA" id="ARBA00023136"/>
    </source>
</evidence>
<dbReference type="GO" id="GO:0050479">
    <property type="term" value="F:glyceryl-ether monooxygenase activity"/>
    <property type="evidence" value="ECO:0000318"/>
    <property type="project" value="GO_Central"/>
</dbReference>
<reference evidence="8" key="2">
    <citation type="submission" date="2022-06" db="UniProtKB">
        <authorList>
            <consortium name="EnsemblMetazoa"/>
        </authorList>
    </citation>
    <scope>IDENTIFICATION</scope>
    <source>
        <strain evidence="8">PS312</strain>
    </source>
</reference>
<evidence type="ECO:0000256" key="4">
    <source>
        <dbReference type="ARBA" id="ARBA00023002"/>
    </source>
</evidence>
<keyword evidence="2" id="KW-0812">Transmembrane</keyword>
<dbReference type="Pfam" id="PF02995">
    <property type="entry name" value="DUF229"/>
    <property type="match status" value="1"/>
</dbReference>
<gene>
    <name evidence="8" type="primary">WBGene00097213</name>
</gene>
<keyword evidence="5" id="KW-0443">Lipid metabolism</keyword>